<evidence type="ECO:0000313" key="1">
    <source>
        <dbReference type="EMBL" id="CAK5266592.1"/>
    </source>
</evidence>
<keyword evidence="2" id="KW-1185">Reference proteome</keyword>
<protein>
    <submittedName>
        <fullName evidence="1">Uncharacterized protein</fullName>
    </submittedName>
</protein>
<evidence type="ECO:0000313" key="2">
    <source>
        <dbReference type="Proteomes" id="UP001295794"/>
    </source>
</evidence>
<comment type="caution">
    <text evidence="1">The sequence shown here is derived from an EMBL/GenBank/DDBJ whole genome shotgun (WGS) entry which is preliminary data.</text>
</comment>
<organism evidence="1 2">
    <name type="scientific">Mycena citricolor</name>
    <dbReference type="NCBI Taxonomy" id="2018698"/>
    <lineage>
        <taxon>Eukaryota</taxon>
        <taxon>Fungi</taxon>
        <taxon>Dikarya</taxon>
        <taxon>Basidiomycota</taxon>
        <taxon>Agaricomycotina</taxon>
        <taxon>Agaricomycetes</taxon>
        <taxon>Agaricomycetidae</taxon>
        <taxon>Agaricales</taxon>
        <taxon>Marasmiineae</taxon>
        <taxon>Mycenaceae</taxon>
        <taxon>Mycena</taxon>
    </lineage>
</organism>
<accession>A0AAD2JX20</accession>
<proteinExistence type="predicted"/>
<sequence>MFAERKSGIAQDLFLISIGNRTASSSLIGGRTRVRGGVERDITGRKRARNRCRTLLRVTAIPDMLVGVGQTGSDSRRVKAIVPLDSIVCIALEN</sequence>
<reference evidence="1" key="1">
    <citation type="submission" date="2023-11" db="EMBL/GenBank/DDBJ databases">
        <authorList>
            <person name="De Vega J J."/>
            <person name="De Vega J J."/>
        </authorList>
    </citation>
    <scope>NUCLEOTIDE SEQUENCE</scope>
</reference>
<gene>
    <name evidence="1" type="ORF">MYCIT1_LOCUS8449</name>
</gene>
<dbReference type="EMBL" id="CAVNYO010000110">
    <property type="protein sequence ID" value="CAK5266592.1"/>
    <property type="molecule type" value="Genomic_DNA"/>
</dbReference>
<dbReference type="AlphaFoldDB" id="A0AAD2JX20"/>
<name>A0AAD2JX20_9AGAR</name>
<dbReference type="Proteomes" id="UP001295794">
    <property type="component" value="Unassembled WGS sequence"/>
</dbReference>